<accession>A0A397S753</accession>
<name>A0A397S753_9GLOM</name>
<dbReference type="EMBL" id="QKYT01000948">
    <property type="protein sequence ID" value="RIA80536.1"/>
    <property type="molecule type" value="Genomic_DNA"/>
</dbReference>
<reference evidence="1 2" key="1">
    <citation type="submission" date="2018-06" db="EMBL/GenBank/DDBJ databases">
        <title>Comparative genomics reveals the genomic features of Rhizophagus irregularis, R. cerebriforme, R. diaphanum and Gigaspora rosea, and their symbiotic lifestyle signature.</title>
        <authorList>
            <person name="Morin E."/>
            <person name="San Clemente H."/>
            <person name="Chen E.C.H."/>
            <person name="De La Providencia I."/>
            <person name="Hainaut M."/>
            <person name="Kuo A."/>
            <person name="Kohler A."/>
            <person name="Murat C."/>
            <person name="Tang N."/>
            <person name="Roy S."/>
            <person name="Loubradou J."/>
            <person name="Henrissat B."/>
            <person name="Grigoriev I.V."/>
            <person name="Corradi N."/>
            <person name="Roux C."/>
            <person name="Martin F.M."/>
        </authorList>
    </citation>
    <scope>NUCLEOTIDE SEQUENCE [LARGE SCALE GENOMIC DNA]</scope>
    <source>
        <strain evidence="1 2">DAOM 227022</strain>
    </source>
</reference>
<sequence>MNQILHQFSILVVLHCHFLIYSYNNHHQTYYVVNLKNETKKNQLIKLILDLKEI</sequence>
<comment type="caution">
    <text evidence="1">The sequence shown here is derived from an EMBL/GenBank/DDBJ whole genome shotgun (WGS) entry which is preliminary data.</text>
</comment>
<feature type="non-terminal residue" evidence="1">
    <location>
        <position position="54"/>
    </location>
</feature>
<gene>
    <name evidence="1" type="ORF">C1645_792345</name>
</gene>
<evidence type="ECO:0000313" key="1">
    <source>
        <dbReference type="EMBL" id="RIA80536.1"/>
    </source>
</evidence>
<dbReference type="Proteomes" id="UP000265703">
    <property type="component" value="Unassembled WGS sequence"/>
</dbReference>
<organism evidence="1 2">
    <name type="scientific">Glomus cerebriforme</name>
    <dbReference type="NCBI Taxonomy" id="658196"/>
    <lineage>
        <taxon>Eukaryota</taxon>
        <taxon>Fungi</taxon>
        <taxon>Fungi incertae sedis</taxon>
        <taxon>Mucoromycota</taxon>
        <taxon>Glomeromycotina</taxon>
        <taxon>Glomeromycetes</taxon>
        <taxon>Glomerales</taxon>
        <taxon>Glomeraceae</taxon>
        <taxon>Glomus</taxon>
    </lineage>
</organism>
<dbReference type="AlphaFoldDB" id="A0A397S753"/>
<evidence type="ECO:0000313" key="2">
    <source>
        <dbReference type="Proteomes" id="UP000265703"/>
    </source>
</evidence>
<keyword evidence="2" id="KW-1185">Reference proteome</keyword>
<proteinExistence type="predicted"/>
<protein>
    <submittedName>
        <fullName evidence="1">Uncharacterized protein</fullName>
    </submittedName>
</protein>